<dbReference type="Proteomes" id="UP000319731">
    <property type="component" value="Unassembled WGS sequence"/>
</dbReference>
<sequence>MPPSAEDVQPDVSQLPAWEYYPTPRRTGMRIVGFTVIPALYKLVCIGAGCAGVYMAYRVPRALKDVSLVIYDKNPSLGGTWLENRYPGCACDIAAHHYSWSFELNPNWTSSYAGAEEIWRYQDAVADKYDCKKYMKFNTRITDASFDEKAGVWKLTGTGANGEAITDECEVLVSGMGALNSWKWPDIKGLEDFKGKKMHTAAWDQKYDLTGKTVACIGTGASAIQTIPKVQKVAAHLDVYQRSPVWVPSMLAGDTVTYTEAQKQRWRDHPEELKAFYDAFCDGSEDGFKLFMANSPGNKEWLATVLKRYETLIPDPAFRKKVTPDYDIGCRRITPHETYLQAIQEKNVDLIVEKIDHIVANGVVTKDGVLHPVDVLITATGFDTSFIPRVEITGLGGLTLKKAWSDISEGYLGTAVAQFPNYFMFLGPQTPIGQASLLPYMEAQGDYIMKCIEKMQVDSIKYMSPNVQVQREFNDWSQAYLKKTVWASSCSSWYKDAKGRNMAIWPGSAKHFINFLKTPRMEDYDLVYTKANRFENLLASGLTR</sequence>
<evidence type="ECO:0000256" key="1">
    <source>
        <dbReference type="ARBA" id="ARBA00010139"/>
    </source>
</evidence>
<proteinExistence type="inferred from homology"/>
<keyword evidence="5" id="KW-0812">Transmembrane</keyword>
<dbReference type="EMBL" id="QEAO01000063">
    <property type="protein sequence ID" value="TPX30591.1"/>
    <property type="molecule type" value="Genomic_DNA"/>
</dbReference>
<dbReference type="Pfam" id="PF13450">
    <property type="entry name" value="NAD_binding_8"/>
    <property type="match status" value="1"/>
</dbReference>
<keyword evidence="5" id="KW-1133">Transmembrane helix</keyword>
<dbReference type="InterPro" id="IPR051209">
    <property type="entry name" value="FAD-bind_Monooxygenase_sf"/>
</dbReference>
<dbReference type="GeneID" id="42007097"/>
<dbReference type="Gene3D" id="3.50.50.60">
    <property type="entry name" value="FAD/NAD(P)-binding domain"/>
    <property type="match status" value="2"/>
</dbReference>
<dbReference type="Pfam" id="PF00743">
    <property type="entry name" value="FMO-like"/>
    <property type="match status" value="1"/>
</dbReference>
<dbReference type="PANTHER" id="PTHR42877:SF7">
    <property type="entry name" value="FLAVIN-BINDING MONOOXYGENASE-RELATED"/>
    <property type="match status" value="1"/>
</dbReference>
<dbReference type="GO" id="GO:0050661">
    <property type="term" value="F:NADP binding"/>
    <property type="evidence" value="ECO:0007669"/>
    <property type="project" value="InterPro"/>
</dbReference>
<keyword evidence="4" id="KW-0560">Oxidoreductase</keyword>
<protein>
    <recommendedName>
        <fullName evidence="8">FAD/NAD(P)-binding domain-containing protein</fullName>
    </recommendedName>
</protein>
<keyword evidence="5" id="KW-0472">Membrane</keyword>
<evidence type="ECO:0000256" key="2">
    <source>
        <dbReference type="ARBA" id="ARBA00022630"/>
    </source>
</evidence>
<accession>A0A507BTJ3</accession>
<gene>
    <name evidence="6" type="ORF">SmJEL517_g05874</name>
</gene>
<comment type="caution">
    <text evidence="6">The sequence shown here is derived from an EMBL/GenBank/DDBJ whole genome shotgun (WGS) entry which is preliminary data.</text>
</comment>
<keyword evidence="2" id="KW-0285">Flavoprotein</keyword>
<evidence type="ECO:0000313" key="6">
    <source>
        <dbReference type="EMBL" id="TPX30591.1"/>
    </source>
</evidence>
<dbReference type="InterPro" id="IPR020946">
    <property type="entry name" value="Flavin_mOase-like"/>
</dbReference>
<evidence type="ECO:0000256" key="5">
    <source>
        <dbReference type="SAM" id="Phobius"/>
    </source>
</evidence>
<dbReference type="OrthoDB" id="74360at2759"/>
<comment type="similarity">
    <text evidence="1">Belongs to the FAD-binding monooxygenase family.</text>
</comment>
<dbReference type="RefSeq" id="XP_031022225.1">
    <property type="nucleotide sequence ID" value="XM_031171800.1"/>
</dbReference>
<dbReference type="InterPro" id="IPR036188">
    <property type="entry name" value="FAD/NAD-bd_sf"/>
</dbReference>
<keyword evidence="7" id="KW-1185">Reference proteome</keyword>
<dbReference type="AlphaFoldDB" id="A0A507BTJ3"/>
<dbReference type="SUPFAM" id="SSF51905">
    <property type="entry name" value="FAD/NAD(P)-binding domain"/>
    <property type="match status" value="1"/>
</dbReference>
<dbReference type="GO" id="GO:0050660">
    <property type="term" value="F:flavin adenine dinucleotide binding"/>
    <property type="evidence" value="ECO:0007669"/>
    <property type="project" value="InterPro"/>
</dbReference>
<dbReference type="PANTHER" id="PTHR42877">
    <property type="entry name" value="L-ORNITHINE N(5)-MONOOXYGENASE-RELATED"/>
    <property type="match status" value="1"/>
</dbReference>
<evidence type="ECO:0000256" key="3">
    <source>
        <dbReference type="ARBA" id="ARBA00022827"/>
    </source>
</evidence>
<reference evidence="6 7" key="1">
    <citation type="journal article" date="2019" name="Sci. Rep.">
        <title>Comparative genomics of chytrid fungi reveal insights into the obligate biotrophic and pathogenic lifestyle of Synchytrium endobioticum.</title>
        <authorList>
            <person name="van de Vossenberg B.T.L.H."/>
            <person name="Warris S."/>
            <person name="Nguyen H.D.T."/>
            <person name="van Gent-Pelzer M.P.E."/>
            <person name="Joly D.L."/>
            <person name="van de Geest H.C."/>
            <person name="Bonants P.J.M."/>
            <person name="Smith D.S."/>
            <person name="Levesque C.A."/>
            <person name="van der Lee T.A.J."/>
        </authorList>
    </citation>
    <scope>NUCLEOTIDE SEQUENCE [LARGE SCALE GENOMIC DNA]</scope>
    <source>
        <strain evidence="6 7">JEL517</strain>
    </source>
</reference>
<organism evidence="6 7">
    <name type="scientific">Synchytrium microbalum</name>
    <dbReference type="NCBI Taxonomy" id="1806994"/>
    <lineage>
        <taxon>Eukaryota</taxon>
        <taxon>Fungi</taxon>
        <taxon>Fungi incertae sedis</taxon>
        <taxon>Chytridiomycota</taxon>
        <taxon>Chytridiomycota incertae sedis</taxon>
        <taxon>Chytridiomycetes</taxon>
        <taxon>Synchytriales</taxon>
        <taxon>Synchytriaceae</taxon>
        <taxon>Synchytrium</taxon>
    </lineage>
</organism>
<evidence type="ECO:0000256" key="4">
    <source>
        <dbReference type="ARBA" id="ARBA00023002"/>
    </source>
</evidence>
<keyword evidence="3" id="KW-0274">FAD</keyword>
<dbReference type="STRING" id="1806994.A0A507BTJ3"/>
<evidence type="ECO:0000313" key="7">
    <source>
        <dbReference type="Proteomes" id="UP000319731"/>
    </source>
</evidence>
<evidence type="ECO:0008006" key="8">
    <source>
        <dbReference type="Google" id="ProtNLM"/>
    </source>
</evidence>
<dbReference type="GO" id="GO:0004499">
    <property type="term" value="F:N,N-dimethylaniline monooxygenase activity"/>
    <property type="evidence" value="ECO:0007669"/>
    <property type="project" value="InterPro"/>
</dbReference>
<feature type="transmembrane region" description="Helical" evidence="5">
    <location>
        <begin position="31"/>
        <end position="57"/>
    </location>
</feature>
<name>A0A507BTJ3_9FUNG</name>